<dbReference type="Gene3D" id="3.40.50.300">
    <property type="entry name" value="P-loop containing nucleotide triphosphate hydrolases"/>
    <property type="match status" value="1"/>
</dbReference>
<evidence type="ECO:0000313" key="6">
    <source>
        <dbReference type="EMBL" id="KAA2223082.1"/>
    </source>
</evidence>
<dbReference type="InterPro" id="IPR003593">
    <property type="entry name" value="AAA+_ATPase"/>
</dbReference>
<evidence type="ECO:0000256" key="4">
    <source>
        <dbReference type="ARBA" id="ARBA00022840"/>
    </source>
</evidence>
<comment type="caution">
    <text evidence="6">The sequence shown here is derived from an EMBL/GenBank/DDBJ whole genome shotgun (WGS) entry which is preliminary data.</text>
</comment>
<dbReference type="PROSITE" id="PS50893">
    <property type="entry name" value="ABC_TRANSPORTER_2"/>
    <property type="match status" value="1"/>
</dbReference>
<keyword evidence="2" id="KW-0813">Transport</keyword>
<evidence type="ECO:0000313" key="7">
    <source>
        <dbReference type="Proteomes" id="UP000323082"/>
    </source>
</evidence>
<dbReference type="GO" id="GO:0016887">
    <property type="term" value="F:ATP hydrolysis activity"/>
    <property type="evidence" value="ECO:0007669"/>
    <property type="project" value="InterPro"/>
</dbReference>
<organism evidence="6 7">
    <name type="scientific">Chryseobacterium sediminis</name>
    <dbReference type="NCBI Taxonomy" id="1679494"/>
    <lineage>
        <taxon>Bacteria</taxon>
        <taxon>Pseudomonadati</taxon>
        <taxon>Bacteroidota</taxon>
        <taxon>Flavobacteriia</taxon>
        <taxon>Flavobacteriales</taxon>
        <taxon>Weeksellaceae</taxon>
        <taxon>Chryseobacterium group</taxon>
        <taxon>Chryseobacterium</taxon>
    </lineage>
</organism>
<dbReference type="PANTHER" id="PTHR42734:SF6">
    <property type="entry name" value="MOLYBDATE IMPORT ATP-BINDING PROTEIN MOLC"/>
    <property type="match status" value="1"/>
</dbReference>
<dbReference type="GO" id="GO:0005524">
    <property type="term" value="F:ATP binding"/>
    <property type="evidence" value="ECO:0007669"/>
    <property type="project" value="UniProtKB-KW"/>
</dbReference>
<proteinExistence type="inferred from homology"/>
<gene>
    <name evidence="6" type="ORF">FW780_02425</name>
</gene>
<dbReference type="EMBL" id="VUNZ01000001">
    <property type="protein sequence ID" value="KAA2223082.1"/>
    <property type="molecule type" value="Genomic_DNA"/>
</dbReference>
<feature type="domain" description="ABC transporter" evidence="5">
    <location>
        <begin position="1"/>
        <end position="238"/>
    </location>
</feature>
<evidence type="ECO:0000256" key="3">
    <source>
        <dbReference type="ARBA" id="ARBA00022741"/>
    </source>
</evidence>
<reference evidence="6 7" key="1">
    <citation type="journal article" date="2015" name="Int. J. Syst. Evol. Microbiol.">
        <title>Chryseobacterium sediminis sp. nov., isolated from a river sediment.</title>
        <authorList>
            <person name="Kampfer P."/>
            <person name="Busse H.J."/>
            <person name="McInroy J.A."/>
            <person name="Glaeser S.P."/>
        </authorList>
    </citation>
    <scope>NUCLEOTIDE SEQUENCE [LARGE SCALE GENOMIC DNA]</scope>
    <source>
        <strain evidence="6 7">IMT-174</strain>
    </source>
</reference>
<keyword evidence="3" id="KW-0547">Nucleotide-binding</keyword>
<dbReference type="PANTHER" id="PTHR42734">
    <property type="entry name" value="METAL TRANSPORT SYSTEM ATP-BINDING PROTEIN TM_0124-RELATED"/>
    <property type="match status" value="1"/>
</dbReference>
<dbReference type="InterPro" id="IPR003439">
    <property type="entry name" value="ABC_transporter-like_ATP-bd"/>
</dbReference>
<dbReference type="InterPro" id="IPR027417">
    <property type="entry name" value="P-loop_NTPase"/>
</dbReference>
<evidence type="ECO:0000256" key="1">
    <source>
        <dbReference type="ARBA" id="ARBA00005417"/>
    </source>
</evidence>
<name>A0A5B2U963_9FLAO</name>
<accession>A0A5B2U963</accession>
<dbReference type="AlphaFoldDB" id="A0A5B2U963"/>
<evidence type="ECO:0000256" key="2">
    <source>
        <dbReference type="ARBA" id="ARBA00022448"/>
    </source>
</evidence>
<keyword evidence="4 6" id="KW-0067">ATP-binding</keyword>
<dbReference type="Pfam" id="PF00005">
    <property type="entry name" value="ABC_tran"/>
    <property type="match status" value="1"/>
</dbReference>
<dbReference type="OrthoDB" id="9787851at2"/>
<dbReference type="InterPro" id="IPR050153">
    <property type="entry name" value="Metal_Ion_Import_ABC"/>
</dbReference>
<dbReference type="SMART" id="SM00382">
    <property type="entry name" value="AAA"/>
    <property type="match status" value="1"/>
</dbReference>
<dbReference type="RefSeq" id="WP_149832044.1">
    <property type="nucleotide sequence ID" value="NZ_VUNZ01000001.1"/>
</dbReference>
<sequence>MHLQINQANIGYNTTLISNANADLKLGDVCLLIGNNGVGKTTLLKSILHQLPLLKGEISINGKNVKSLSVKEIAENIAIVFSKSVIPQHYTVEDLISLGKYIYYPFYFELKKEDREEVAHIIDELDLNQYRYTLLKNLSDGNLQKAFIGRAITQNSPIIILDEPTTHLDEKNKIIILKTLRRLAKEQNKLILFSSHDWRLAKEFADKIWYVKDNQLYSGIVEDILLQHEELTNASLFQINETFIPPFISAPQFHKEMLYSLLQKNFTKDLSSLNFDFQNAFWVITKDFSTYQCESFEEIINLVSNIHQY</sequence>
<evidence type="ECO:0000259" key="5">
    <source>
        <dbReference type="PROSITE" id="PS50893"/>
    </source>
</evidence>
<comment type="similarity">
    <text evidence="1">Belongs to the ABC transporter superfamily.</text>
</comment>
<dbReference type="Proteomes" id="UP000323082">
    <property type="component" value="Unassembled WGS sequence"/>
</dbReference>
<dbReference type="SUPFAM" id="SSF52540">
    <property type="entry name" value="P-loop containing nucleoside triphosphate hydrolases"/>
    <property type="match status" value="1"/>
</dbReference>
<protein>
    <submittedName>
        <fullName evidence="6">ABC transporter ATP-binding protein</fullName>
    </submittedName>
</protein>